<evidence type="ECO:0000256" key="1">
    <source>
        <dbReference type="ARBA" id="ARBA00001633"/>
    </source>
</evidence>
<dbReference type="PANTHER" id="PTHR22854:SF2">
    <property type="entry name" value="INDOLE-3-GLYCEROL-PHOSPHATE SYNTHASE"/>
    <property type="match status" value="1"/>
</dbReference>
<dbReference type="FunFam" id="3.20.20.70:FF:000024">
    <property type="entry name" value="Indole-3-glycerol phosphate synthase"/>
    <property type="match status" value="1"/>
</dbReference>
<keyword evidence="6 9" id="KW-0822">Tryptophan biosynthesis</keyword>
<dbReference type="PANTHER" id="PTHR22854">
    <property type="entry name" value="TRYPTOPHAN BIOSYNTHESIS PROTEIN"/>
    <property type="match status" value="1"/>
</dbReference>
<dbReference type="Proteomes" id="UP000318521">
    <property type="component" value="Unassembled WGS sequence"/>
</dbReference>
<dbReference type="GO" id="GO:0004640">
    <property type="term" value="F:phosphoribosylanthranilate isomerase activity"/>
    <property type="evidence" value="ECO:0007669"/>
    <property type="project" value="TreeGrafter"/>
</dbReference>
<evidence type="ECO:0000256" key="3">
    <source>
        <dbReference type="ARBA" id="ARBA00008737"/>
    </source>
</evidence>
<dbReference type="UniPathway" id="UPA00035">
    <property type="reaction ID" value="UER00043"/>
</dbReference>
<evidence type="ECO:0000256" key="4">
    <source>
        <dbReference type="ARBA" id="ARBA00022605"/>
    </source>
</evidence>
<evidence type="ECO:0000259" key="10">
    <source>
        <dbReference type="Pfam" id="PF00218"/>
    </source>
</evidence>
<dbReference type="GO" id="GO:0004425">
    <property type="term" value="F:indole-3-glycerol-phosphate synthase activity"/>
    <property type="evidence" value="ECO:0007669"/>
    <property type="project" value="UniProtKB-UniRule"/>
</dbReference>
<dbReference type="EMBL" id="VLXZ01000004">
    <property type="protein sequence ID" value="TSB46919.1"/>
    <property type="molecule type" value="Genomic_DNA"/>
</dbReference>
<accession>A0A553ZZP5</accession>
<dbReference type="AlphaFoldDB" id="A0A553ZZP5"/>
<keyword evidence="8 9" id="KW-0456">Lyase</keyword>
<reference evidence="11 12" key="1">
    <citation type="submission" date="2019-07" db="EMBL/GenBank/DDBJ databases">
        <authorList>
            <person name="Park Y.J."/>
            <person name="Jeong S.E."/>
            <person name="Jung H.S."/>
        </authorList>
    </citation>
    <scope>NUCLEOTIDE SEQUENCE [LARGE SCALE GENOMIC DNA]</scope>
    <source>
        <strain evidence="12">P16(2019)</strain>
    </source>
</reference>
<keyword evidence="12" id="KW-1185">Reference proteome</keyword>
<evidence type="ECO:0000256" key="8">
    <source>
        <dbReference type="ARBA" id="ARBA00023239"/>
    </source>
</evidence>
<dbReference type="OrthoDB" id="9804217at2"/>
<comment type="pathway">
    <text evidence="2 9">Amino-acid biosynthesis; L-tryptophan biosynthesis; L-tryptophan from chorismate: step 4/5.</text>
</comment>
<gene>
    <name evidence="9 11" type="primary">trpC</name>
    <name evidence="11" type="ORF">FN960_07815</name>
</gene>
<comment type="caution">
    <text evidence="11">The sequence shown here is derived from an EMBL/GenBank/DDBJ whole genome shotgun (WGS) entry which is preliminary data.</text>
</comment>
<dbReference type="GO" id="GO:0000162">
    <property type="term" value="P:L-tryptophan biosynthetic process"/>
    <property type="evidence" value="ECO:0007669"/>
    <property type="project" value="UniProtKB-UniRule"/>
</dbReference>
<evidence type="ECO:0000256" key="6">
    <source>
        <dbReference type="ARBA" id="ARBA00022822"/>
    </source>
</evidence>
<name>A0A553ZZP5_9BACI</name>
<dbReference type="InterPro" id="IPR013798">
    <property type="entry name" value="Indole-3-glycerol_P_synth_dom"/>
</dbReference>
<dbReference type="InterPro" id="IPR011060">
    <property type="entry name" value="RibuloseP-bd_barrel"/>
</dbReference>
<proteinExistence type="inferred from homology"/>
<feature type="domain" description="Indole-3-glycerol phosphate synthase" evidence="10">
    <location>
        <begin position="5"/>
        <end position="246"/>
    </location>
</feature>
<dbReference type="HAMAP" id="MF_00134_B">
    <property type="entry name" value="IGPS_B"/>
    <property type="match status" value="1"/>
</dbReference>
<evidence type="ECO:0000313" key="11">
    <source>
        <dbReference type="EMBL" id="TSB46919.1"/>
    </source>
</evidence>
<comment type="catalytic activity">
    <reaction evidence="1 9">
        <text>1-(2-carboxyphenylamino)-1-deoxy-D-ribulose 5-phosphate + H(+) = (1S,2R)-1-C-(indol-3-yl)glycerol 3-phosphate + CO2 + H2O</text>
        <dbReference type="Rhea" id="RHEA:23476"/>
        <dbReference type="ChEBI" id="CHEBI:15377"/>
        <dbReference type="ChEBI" id="CHEBI:15378"/>
        <dbReference type="ChEBI" id="CHEBI:16526"/>
        <dbReference type="ChEBI" id="CHEBI:58613"/>
        <dbReference type="ChEBI" id="CHEBI:58866"/>
        <dbReference type="EC" id="4.1.1.48"/>
    </reaction>
</comment>
<protein>
    <recommendedName>
        <fullName evidence="9">Indole-3-glycerol phosphate synthase</fullName>
        <shortName evidence="9">IGPS</shortName>
        <ecNumber evidence="9">4.1.1.48</ecNumber>
    </recommendedName>
</protein>
<keyword evidence="4 9" id="KW-0028">Amino-acid biosynthesis</keyword>
<evidence type="ECO:0000256" key="5">
    <source>
        <dbReference type="ARBA" id="ARBA00022793"/>
    </source>
</evidence>
<evidence type="ECO:0000256" key="9">
    <source>
        <dbReference type="HAMAP-Rule" id="MF_00134"/>
    </source>
</evidence>
<dbReference type="InterPro" id="IPR013785">
    <property type="entry name" value="Aldolase_TIM"/>
</dbReference>
<dbReference type="NCBIfam" id="NF001375">
    <property type="entry name" value="PRK00278.2-2"/>
    <property type="match status" value="1"/>
</dbReference>
<dbReference type="PROSITE" id="PS00614">
    <property type="entry name" value="IGPS"/>
    <property type="match status" value="1"/>
</dbReference>
<dbReference type="NCBIfam" id="NF001377">
    <property type="entry name" value="PRK00278.2-4"/>
    <property type="match status" value="1"/>
</dbReference>
<dbReference type="Pfam" id="PF00218">
    <property type="entry name" value="IGPS"/>
    <property type="match status" value="1"/>
</dbReference>
<dbReference type="CDD" id="cd00331">
    <property type="entry name" value="IGPS"/>
    <property type="match status" value="1"/>
</dbReference>
<keyword evidence="7 9" id="KW-0057">Aromatic amino acid biosynthesis</keyword>
<keyword evidence="5 9" id="KW-0210">Decarboxylase</keyword>
<dbReference type="Gene3D" id="3.20.20.70">
    <property type="entry name" value="Aldolase class I"/>
    <property type="match status" value="1"/>
</dbReference>
<dbReference type="InterPro" id="IPR001468">
    <property type="entry name" value="Indole-3-GlycerolPSynthase_CS"/>
</dbReference>
<sequence length="257" mass="28906">MLETILKTKRKEISELILPEEMEVERHSLYQSLIRPQRTVGLIAEVKKASPSKGLIREQFNPVEIATEYEKAGADAISVLTDEHYFQGHREYLSAIKQSTKLPIMRKDFIIDEIQIEESFRIGADALLLIAGTVSDEKLYELYQSAYRRGLECLVEVHEREELEGLLNVFTPQIIGINNRNLKTFQTDLGQTENIAELVPKESIFISESGIHLPEDIERVKSAGAQAVLVGESLMRAASPTHGIATLFGETNHETTS</sequence>
<dbReference type="InterPro" id="IPR045186">
    <property type="entry name" value="Indole-3-glycerol_P_synth"/>
</dbReference>
<evidence type="ECO:0000256" key="7">
    <source>
        <dbReference type="ARBA" id="ARBA00023141"/>
    </source>
</evidence>
<comment type="similarity">
    <text evidence="3 9">Belongs to the TrpC family.</text>
</comment>
<dbReference type="SUPFAM" id="SSF51366">
    <property type="entry name" value="Ribulose-phoshate binding barrel"/>
    <property type="match status" value="1"/>
</dbReference>
<organism evidence="11 12">
    <name type="scientific">Alkalicoccobacillus porphyridii</name>
    <dbReference type="NCBI Taxonomy" id="2597270"/>
    <lineage>
        <taxon>Bacteria</taxon>
        <taxon>Bacillati</taxon>
        <taxon>Bacillota</taxon>
        <taxon>Bacilli</taxon>
        <taxon>Bacillales</taxon>
        <taxon>Bacillaceae</taxon>
        <taxon>Alkalicoccobacillus</taxon>
    </lineage>
</organism>
<evidence type="ECO:0000313" key="12">
    <source>
        <dbReference type="Proteomes" id="UP000318521"/>
    </source>
</evidence>
<dbReference type="EC" id="4.1.1.48" evidence="9"/>
<evidence type="ECO:0000256" key="2">
    <source>
        <dbReference type="ARBA" id="ARBA00004696"/>
    </source>
</evidence>
<dbReference type="RefSeq" id="WP_143848149.1">
    <property type="nucleotide sequence ID" value="NZ_VLXZ01000004.1"/>
</dbReference>